<dbReference type="InterPro" id="IPR036093">
    <property type="entry name" value="NAC_dom_sf"/>
</dbReference>
<feature type="region of interest" description="Disordered" evidence="11">
    <location>
        <begin position="521"/>
        <end position="605"/>
    </location>
</feature>
<evidence type="ECO:0000256" key="6">
    <source>
        <dbReference type="ARBA" id="ARBA00023125"/>
    </source>
</evidence>
<keyword evidence="10" id="KW-0539">Nucleus</keyword>
<keyword evidence="15" id="KW-1185">Reference proteome</keyword>
<organism evidence="14 15">
    <name type="scientific">Populus trichocarpa</name>
    <name type="common">Western balsam poplar</name>
    <name type="synonym">Populus balsamifera subsp. trichocarpa</name>
    <dbReference type="NCBI Taxonomy" id="3694"/>
    <lineage>
        <taxon>Eukaryota</taxon>
        <taxon>Viridiplantae</taxon>
        <taxon>Streptophyta</taxon>
        <taxon>Embryophyta</taxon>
        <taxon>Tracheophyta</taxon>
        <taxon>Spermatophyta</taxon>
        <taxon>Magnoliopsida</taxon>
        <taxon>eudicotyledons</taxon>
        <taxon>Gunneridae</taxon>
        <taxon>Pentapetalae</taxon>
        <taxon>rosids</taxon>
        <taxon>fabids</taxon>
        <taxon>Malpighiales</taxon>
        <taxon>Salicaceae</taxon>
        <taxon>Saliceae</taxon>
        <taxon>Populus</taxon>
    </lineage>
</organism>
<evidence type="ECO:0000256" key="2">
    <source>
        <dbReference type="ARBA" id="ARBA00004167"/>
    </source>
</evidence>
<dbReference type="InterPro" id="IPR003441">
    <property type="entry name" value="NAC-dom"/>
</dbReference>
<keyword evidence="6" id="KW-0238">DNA-binding</keyword>
<evidence type="ECO:0000256" key="11">
    <source>
        <dbReference type="SAM" id="MobiDB-lite"/>
    </source>
</evidence>
<name>A0A2K1YKK9_POPTR</name>
<dbReference type="STRING" id="3694.A0A2K1YKK9"/>
<feature type="domain" description="NAC" evidence="13">
    <location>
        <begin position="10"/>
        <end position="165"/>
    </location>
</feature>
<dbReference type="ExpressionAtlas" id="A0A2K1YKK9">
    <property type="expression patterns" value="baseline and differential"/>
</dbReference>
<reference evidence="14 15" key="1">
    <citation type="journal article" date="2006" name="Science">
        <title>The genome of black cottonwood, Populus trichocarpa (Torr. &amp; Gray).</title>
        <authorList>
            <person name="Tuskan G.A."/>
            <person name="Difazio S."/>
            <person name="Jansson S."/>
            <person name="Bohlmann J."/>
            <person name="Grigoriev I."/>
            <person name="Hellsten U."/>
            <person name="Putnam N."/>
            <person name="Ralph S."/>
            <person name="Rombauts S."/>
            <person name="Salamov A."/>
            <person name="Schein J."/>
            <person name="Sterck L."/>
            <person name="Aerts A."/>
            <person name="Bhalerao R.R."/>
            <person name="Bhalerao R.P."/>
            <person name="Blaudez D."/>
            <person name="Boerjan W."/>
            <person name="Brun A."/>
            <person name="Brunner A."/>
            <person name="Busov V."/>
            <person name="Campbell M."/>
            <person name="Carlson J."/>
            <person name="Chalot M."/>
            <person name="Chapman J."/>
            <person name="Chen G.L."/>
            <person name="Cooper D."/>
            <person name="Coutinho P.M."/>
            <person name="Couturier J."/>
            <person name="Covert S."/>
            <person name="Cronk Q."/>
            <person name="Cunningham R."/>
            <person name="Davis J."/>
            <person name="Degroeve S."/>
            <person name="Dejardin A."/>
            <person name="Depamphilis C."/>
            <person name="Detter J."/>
            <person name="Dirks B."/>
            <person name="Dubchak I."/>
            <person name="Duplessis S."/>
            <person name="Ehlting J."/>
            <person name="Ellis B."/>
            <person name="Gendler K."/>
            <person name="Goodstein D."/>
            <person name="Gribskov M."/>
            <person name="Grimwood J."/>
            <person name="Groover A."/>
            <person name="Gunter L."/>
            <person name="Hamberger B."/>
            <person name="Heinze B."/>
            <person name="Helariutta Y."/>
            <person name="Henrissat B."/>
            <person name="Holligan D."/>
            <person name="Holt R."/>
            <person name="Huang W."/>
            <person name="Islam-Faridi N."/>
            <person name="Jones S."/>
            <person name="Jones-Rhoades M."/>
            <person name="Jorgensen R."/>
            <person name="Joshi C."/>
            <person name="Kangasjarvi J."/>
            <person name="Karlsson J."/>
            <person name="Kelleher C."/>
            <person name="Kirkpatrick R."/>
            <person name="Kirst M."/>
            <person name="Kohler A."/>
            <person name="Kalluri U."/>
            <person name="Larimer F."/>
            <person name="Leebens-Mack J."/>
            <person name="Leple J.C."/>
            <person name="Locascio P."/>
            <person name="Lou Y."/>
            <person name="Lucas S."/>
            <person name="Martin F."/>
            <person name="Montanini B."/>
            <person name="Napoli C."/>
            <person name="Nelson D.R."/>
            <person name="Nelson C."/>
            <person name="Nieminen K."/>
            <person name="Nilsson O."/>
            <person name="Pereda V."/>
            <person name="Peter G."/>
            <person name="Philippe R."/>
            <person name="Pilate G."/>
            <person name="Poliakov A."/>
            <person name="Razumovskaya J."/>
            <person name="Richardson P."/>
            <person name="Rinaldi C."/>
            <person name="Ritland K."/>
            <person name="Rouze P."/>
            <person name="Ryaboy D."/>
            <person name="Schmutz J."/>
            <person name="Schrader J."/>
            <person name="Segerman B."/>
            <person name="Shin H."/>
            <person name="Siddiqui A."/>
            <person name="Sterky F."/>
            <person name="Terry A."/>
            <person name="Tsai C.J."/>
            <person name="Uberbacher E."/>
            <person name="Unneberg P."/>
            <person name="Vahala J."/>
            <person name="Wall K."/>
            <person name="Wessler S."/>
            <person name="Yang G."/>
            <person name="Yin T."/>
            <person name="Douglas C."/>
            <person name="Marra M."/>
            <person name="Sandberg G."/>
            <person name="Van de Peer Y."/>
            <person name="Rokhsar D."/>
        </authorList>
    </citation>
    <scope>NUCLEOTIDE SEQUENCE [LARGE SCALE GENOMIC DNA]</scope>
    <source>
        <strain evidence="15">cv. Nisqually</strain>
    </source>
</reference>
<dbReference type="FunCoup" id="A0A2K1YKK9">
    <property type="interactions" value="955"/>
</dbReference>
<keyword evidence="7 12" id="KW-0472">Membrane</keyword>
<accession>A0A2K1YKK9</accession>
<keyword evidence="5" id="KW-0805">Transcription regulation</keyword>
<dbReference type="PROSITE" id="PS51005">
    <property type="entry name" value="NAC"/>
    <property type="match status" value="1"/>
</dbReference>
<evidence type="ECO:0000256" key="5">
    <source>
        <dbReference type="ARBA" id="ARBA00023015"/>
    </source>
</evidence>
<dbReference type="EMBL" id="CM009300">
    <property type="protein sequence ID" value="PNT13559.1"/>
    <property type="molecule type" value="Genomic_DNA"/>
</dbReference>
<evidence type="ECO:0000256" key="10">
    <source>
        <dbReference type="ARBA" id="ARBA00023242"/>
    </source>
</evidence>
<evidence type="ECO:0000259" key="13">
    <source>
        <dbReference type="PROSITE" id="PS51005"/>
    </source>
</evidence>
<protein>
    <recommendedName>
        <fullName evidence="13">NAC domain-containing protein</fullName>
    </recommendedName>
</protein>
<feature type="compositionally biased region" description="Polar residues" evidence="11">
    <location>
        <begin position="221"/>
        <end position="244"/>
    </location>
</feature>
<evidence type="ECO:0000256" key="4">
    <source>
        <dbReference type="ARBA" id="ARBA00022989"/>
    </source>
</evidence>
<evidence type="ECO:0000256" key="8">
    <source>
        <dbReference type="ARBA" id="ARBA00023159"/>
    </source>
</evidence>
<keyword evidence="9" id="KW-0804">Transcription</keyword>
<comment type="subcellular location">
    <subcellularLocation>
        <location evidence="2">Membrane</location>
        <topology evidence="2">Single-pass membrane protein</topology>
    </subcellularLocation>
    <subcellularLocation>
        <location evidence="1">Nucleus</location>
    </subcellularLocation>
</comment>
<evidence type="ECO:0000256" key="1">
    <source>
        <dbReference type="ARBA" id="ARBA00004123"/>
    </source>
</evidence>
<dbReference type="PANTHER" id="PTHR31744">
    <property type="entry name" value="PROTEIN CUP-SHAPED COTYLEDON 2-RELATED"/>
    <property type="match status" value="1"/>
</dbReference>
<dbReference type="FunFam" id="2.170.150.80:FF:000002">
    <property type="entry name" value="Nac domain-containing protein 86"/>
    <property type="match status" value="1"/>
</dbReference>
<evidence type="ECO:0000256" key="9">
    <source>
        <dbReference type="ARBA" id="ARBA00023163"/>
    </source>
</evidence>
<dbReference type="InParanoid" id="A0A2K1YKK9"/>
<dbReference type="GO" id="GO:0005634">
    <property type="term" value="C:nucleus"/>
    <property type="evidence" value="ECO:0007669"/>
    <property type="project" value="UniProtKB-SubCell"/>
</dbReference>
<dbReference type="GO" id="GO:0000976">
    <property type="term" value="F:transcription cis-regulatory region binding"/>
    <property type="evidence" value="ECO:0007669"/>
    <property type="project" value="UniProtKB-ARBA"/>
</dbReference>
<dbReference type="GO" id="GO:0006355">
    <property type="term" value="P:regulation of DNA-templated transcription"/>
    <property type="evidence" value="ECO:0007669"/>
    <property type="project" value="InterPro"/>
</dbReference>
<dbReference type="Proteomes" id="UP000006729">
    <property type="component" value="Chromosome 11"/>
</dbReference>
<evidence type="ECO:0000256" key="3">
    <source>
        <dbReference type="ARBA" id="ARBA00022692"/>
    </source>
</evidence>
<evidence type="ECO:0000313" key="15">
    <source>
        <dbReference type="Proteomes" id="UP000006729"/>
    </source>
</evidence>
<proteinExistence type="predicted"/>
<dbReference type="AlphaFoldDB" id="A0A2K1YKK9"/>
<keyword evidence="4 12" id="KW-1133">Transmembrane helix</keyword>
<dbReference type="Gene3D" id="2.170.150.80">
    <property type="entry name" value="NAC domain"/>
    <property type="match status" value="1"/>
</dbReference>
<sequence>MVAMVPVDSLPLGFRFRPTDEELISHYLRLKINGRDSEVEVIPEIDICKWEPWDLPGLSVIKTDDPEWFFFCPRDRKYPNGHRSNRATEAGYWKATGKDRTIKSRKSAGNTTLIGMKKTLVFYRGRAPNGKRTNWVMHEYRPTEKDLDGTGPGQGAFVLFRLFRKPEERPSIVKYDEIEQTAYSTTAAKSSPDDASSDLVQETATSEMSSGKQPEDIKMWSTESDNTTSNAVVPIDSCSNSRATSDVEDQVPEATAVEAYLPLDENSPLHEPMSGEPDCKVFSPMRSQIPVDLGYYMDSPYASDFGNNQNGFSFLDGTSEQDVSLTELLDDYLNNHDDYSGEETSSQNTLGVGSETQLFGQVPPGNFHVKDHGIYNGMAQELHASHMGAPVWPGDQFDSYELLQLQTALGTCQAPTSFSDGEIGGGNIGHFGNNFVGQDAPPANSAISSFDVYNSMEEPTSQMTSVDYGSGVSGSGIKIRTRQPQVRRHSDNLVAQGSAPRRIRLLVERSVESVGNFKVNDATHVDDEDEVQSAVTEATGDAEKQASTVDEDEDEVQSAVTEATGDAEKQASTDDEDEDEVQSAVTEATGDAEKQASAVDDLQNESPLAISKTNKEIAEESSSNLRLRVKREADSGSGQIASPAFPAAPPAHHGHKSLSIYVSIFLLLILFIAFAGMWRSLESVKLLWLQDGASDNL</sequence>
<dbReference type="PANTHER" id="PTHR31744:SF216">
    <property type="entry name" value="NAC TRANSCRIPTION FACTOR"/>
    <property type="match status" value="1"/>
</dbReference>
<gene>
    <name evidence="14" type="ORF">POPTR_011G149300</name>
</gene>
<dbReference type="SUPFAM" id="SSF101941">
    <property type="entry name" value="NAC domain"/>
    <property type="match status" value="1"/>
</dbReference>
<feature type="compositionally biased region" description="Low complexity" evidence="11">
    <location>
        <begin position="184"/>
        <end position="198"/>
    </location>
</feature>
<keyword evidence="3 12" id="KW-0812">Transmembrane</keyword>
<feature type="region of interest" description="Disordered" evidence="11">
    <location>
        <begin position="184"/>
        <end position="249"/>
    </location>
</feature>
<dbReference type="SMR" id="A0A2K1YKK9"/>
<evidence type="ECO:0000256" key="7">
    <source>
        <dbReference type="ARBA" id="ARBA00023136"/>
    </source>
</evidence>
<feature type="compositionally biased region" description="Polar residues" evidence="11">
    <location>
        <begin position="199"/>
        <end position="212"/>
    </location>
</feature>
<evidence type="ECO:0000313" key="14">
    <source>
        <dbReference type="EMBL" id="PNT13559.1"/>
    </source>
</evidence>
<keyword evidence="8" id="KW-0010">Activator</keyword>
<feature type="transmembrane region" description="Helical" evidence="12">
    <location>
        <begin position="658"/>
        <end position="678"/>
    </location>
</feature>
<dbReference type="Pfam" id="PF02365">
    <property type="entry name" value="NAM"/>
    <property type="match status" value="1"/>
</dbReference>
<dbReference type="GO" id="GO:0016020">
    <property type="term" value="C:membrane"/>
    <property type="evidence" value="ECO:0007669"/>
    <property type="project" value="UniProtKB-SubCell"/>
</dbReference>
<evidence type="ECO:0000256" key="12">
    <source>
        <dbReference type="SAM" id="Phobius"/>
    </source>
</evidence>